<protein>
    <recommendedName>
        <fullName evidence="3">Cadherin domain-containing protein</fullName>
    </recommendedName>
</protein>
<dbReference type="Pfam" id="PF17963">
    <property type="entry name" value="Big_9"/>
    <property type="match status" value="1"/>
</dbReference>
<dbReference type="Gene3D" id="2.150.10.10">
    <property type="entry name" value="Serralysin-like metalloprotease, C-terminal"/>
    <property type="match status" value="1"/>
</dbReference>
<keyword evidence="2" id="KW-1185">Reference proteome</keyword>
<dbReference type="OrthoDB" id="9773411at2"/>
<comment type="caution">
    <text evidence="1">The sequence shown here is derived from an EMBL/GenBank/DDBJ whole genome shotgun (WGS) entry which is preliminary data.</text>
</comment>
<dbReference type="AlphaFoldDB" id="A0A251WVV1"/>
<dbReference type="InterPro" id="IPR001343">
    <property type="entry name" value="Hemolysn_Ca-bd"/>
</dbReference>
<dbReference type="PRINTS" id="PR00313">
    <property type="entry name" value="CABNDNGRPT"/>
</dbReference>
<name>A0A251WVV1_9RHOB</name>
<dbReference type="RefSeq" id="WP_086452206.1">
    <property type="nucleotide sequence ID" value="NZ_MSPP01000005.1"/>
</dbReference>
<dbReference type="SUPFAM" id="SSF51120">
    <property type="entry name" value="beta-Roll"/>
    <property type="match status" value="1"/>
</dbReference>
<dbReference type="InterPro" id="IPR018511">
    <property type="entry name" value="Hemolysin-typ_Ca-bd_CS"/>
</dbReference>
<evidence type="ECO:0000313" key="1">
    <source>
        <dbReference type="EMBL" id="OUD08512.1"/>
    </source>
</evidence>
<dbReference type="PROSITE" id="PS00330">
    <property type="entry name" value="HEMOLYSIN_CALCIUM"/>
    <property type="match status" value="1"/>
</dbReference>
<organism evidence="1 2">
    <name type="scientific">Marivivens niveibacter</name>
    <dbReference type="NCBI Taxonomy" id="1930667"/>
    <lineage>
        <taxon>Bacteria</taxon>
        <taxon>Pseudomonadati</taxon>
        <taxon>Pseudomonadota</taxon>
        <taxon>Alphaproteobacteria</taxon>
        <taxon>Rhodobacterales</taxon>
        <taxon>Paracoccaceae</taxon>
        <taxon>Marivivens group</taxon>
        <taxon>Marivivens</taxon>
    </lineage>
</organism>
<accession>A0A251WVV1</accession>
<evidence type="ECO:0008006" key="3">
    <source>
        <dbReference type="Google" id="ProtNLM"/>
    </source>
</evidence>
<dbReference type="Pfam" id="PF00353">
    <property type="entry name" value="HemolysinCabind"/>
    <property type="match status" value="1"/>
</dbReference>
<dbReference type="Gene3D" id="2.60.40.2810">
    <property type="match status" value="1"/>
</dbReference>
<dbReference type="Proteomes" id="UP000194664">
    <property type="component" value="Unassembled WGS sequence"/>
</dbReference>
<reference evidence="1 2" key="1">
    <citation type="submission" date="2016-12" db="EMBL/GenBank/DDBJ databases">
        <title>The draft genome sequence of HSLHS2.</title>
        <authorList>
            <person name="Hu D."/>
            <person name="Wang L."/>
            <person name="Shao Z."/>
        </authorList>
    </citation>
    <scope>NUCLEOTIDE SEQUENCE [LARGE SCALE GENOMIC DNA]</scope>
    <source>
        <strain evidence="1">MCCC 1A06712</strain>
    </source>
</reference>
<dbReference type="EMBL" id="MSPP01000005">
    <property type="protein sequence ID" value="OUD08512.1"/>
    <property type="molecule type" value="Genomic_DNA"/>
</dbReference>
<proteinExistence type="predicted"/>
<dbReference type="InterPro" id="IPR011049">
    <property type="entry name" value="Serralysin-like_metalloprot_C"/>
</dbReference>
<dbReference type="GO" id="GO:0005509">
    <property type="term" value="F:calcium ion binding"/>
    <property type="evidence" value="ECO:0007669"/>
    <property type="project" value="InterPro"/>
</dbReference>
<sequence>MARKAKFDKVLPGGSANDMLDQRDPINSVKINGGDGNDFIWSGLGDDRINGGDGDDTIDAGSGDDIIFGNDGWDTVIFAGSILDYTWADGKGNRLFVSGEDGNDELKHIEVLQFGDFTYLTNGNNGPVSVLRTQTMSTLENDDLVVDVDLYDFDGDVIMLDSFDVTGDGLVTAAVGAPVQDALMGTSTGVSFTFAPGDLYDYLAVGESTTETITLTYSDSNGAQETVSHSFNIEGVNDAVVVTSAAQAGVITEVFDNGQDENNLVHLAGDTIVFADLDLSDTHTVSFAPVDDQGDYRGDFSVTLVDDTNGGGLGTVDWAFAIDDSALEDLAQDQILTQEYSVTIDDGNGGATTQSVTVTLVGENDGPTANSDTATTLEDQAVTIDVLANDTDPDTLDNLQIVSATAASGAQVTISNGQLVYQGNANFSGTDVITYTISDGLAQSTAIATVNVEAVADTPELTVTTRSGTSPAQTIIQVSATVGDLDGSEILDRIEFSATDENGQLVDLSAYGIEPMFDPVMDGDTITQEFVLSLSPTESHNFDLQVTAVARETSNGDEATASETLEFETVYSSVSVNPYFNLTNGSIWSTGNAFSASGTYDLSASLDEHGQVVVPVLGPLNWTVAGVGLTSHFSADISAITEIDVDLSNSFSISGGAVDAGLQYHGNIESWYNATNDVLSIQTSGVADPAASYFNASIPSLGFDQSLTGFELDAVMRFVFWGYIHFHTGFASPGLTIDYGNVGAGVDLDFNLDSILGADPFSLVNFDGTTFSLLEGLYSTNFLSYANDYLSAWGTAPNFEVRSSNFFGDTLTGSNWQTFAGITFDLDAIGALIAGYPNDPLTQDFSIGVAGVSIGAEATAIDYSLVNNLSYSQSLQLDMGDLLGTVTMEDGTEFDFVFGEDFFVFDASQYDANGDGEISYDLSLNNNAALYTQGTLGVHLYDFLTAVYANVYGGINAGPINENINIEAGPAVELSGTVLDEWLAHSIYTGFALSMGQVAVDDFVFV</sequence>
<gene>
    <name evidence="1" type="ORF">BVC71_13515</name>
</gene>
<evidence type="ECO:0000313" key="2">
    <source>
        <dbReference type="Proteomes" id="UP000194664"/>
    </source>
</evidence>